<evidence type="ECO:0000256" key="3">
    <source>
        <dbReference type="ARBA" id="ARBA00022801"/>
    </source>
</evidence>
<feature type="compositionally biased region" description="Polar residues" evidence="5">
    <location>
        <begin position="81"/>
        <end position="92"/>
    </location>
</feature>
<dbReference type="GO" id="GO:0005829">
    <property type="term" value="C:cytosol"/>
    <property type="evidence" value="ECO:0007669"/>
    <property type="project" value="TreeGrafter"/>
</dbReference>
<protein>
    <submittedName>
        <fullName evidence="6">Uncharacterized protein</fullName>
    </submittedName>
</protein>
<sequence>MGKHNGKARSQGLKVGAALANRSKKGRPQDPTPRNHLYTTDPKPDPTSMVETNDLNTFLQLAELADRDFSAQRGEVHVLSTGEQPKVDSQQKAAERRAAEIRNQHRPAWTAETTPAQLDHHERSAFLEWRRELAKVEEDEKLTLCLLRRIWMSGGSFGVSGAQSHRCAGGGCQGPTAVQVATDGYEEGQEETRRCERQNDGP</sequence>
<feature type="compositionally biased region" description="Basic and acidic residues" evidence="5">
    <location>
        <begin position="93"/>
        <end position="103"/>
    </location>
</feature>
<evidence type="ECO:0000256" key="5">
    <source>
        <dbReference type="SAM" id="MobiDB-lite"/>
    </source>
</evidence>
<evidence type="ECO:0000256" key="1">
    <source>
        <dbReference type="ARBA" id="ARBA00022490"/>
    </source>
</evidence>
<proteinExistence type="predicted"/>
<keyword evidence="2" id="KW-0547">Nucleotide-binding</keyword>
<keyword evidence="7" id="KW-1185">Reference proteome</keyword>
<evidence type="ECO:0000256" key="2">
    <source>
        <dbReference type="ARBA" id="ARBA00022741"/>
    </source>
</evidence>
<organism evidence="6 7">
    <name type="scientific">Apatococcus fuscideae</name>
    <dbReference type="NCBI Taxonomy" id="2026836"/>
    <lineage>
        <taxon>Eukaryota</taxon>
        <taxon>Viridiplantae</taxon>
        <taxon>Chlorophyta</taxon>
        <taxon>core chlorophytes</taxon>
        <taxon>Trebouxiophyceae</taxon>
        <taxon>Chlorellales</taxon>
        <taxon>Chlorellaceae</taxon>
        <taxon>Apatococcus</taxon>
    </lineage>
</organism>
<accession>A0AAW1SQ58</accession>
<dbReference type="GO" id="GO:0005525">
    <property type="term" value="F:GTP binding"/>
    <property type="evidence" value="ECO:0007669"/>
    <property type="project" value="UniProtKB-KW"/>
</dbReference>
<evidence type="ECO:0000313" key="6">
    <source>
        <dbReference type="EMBL" id="KAK9853909.1"/>
    </source>
</evidence>
<reference evidence="6 7" key="1">
    <citation type="journal article" date="2024" name="Nat. Commun.">
        <title>Phylogenomics reveals the evolutionary origins of lichenization in chlorophyte algae.</title>
        <authorList>
            <person name="Puginier C."/>
            <person name="Libourel C."/>
            <person name="Otte J."/>
            <person name="Skaloud P."/>
            <person name="Haon M."/>
            <person name="Grisel S."/>
            <person name="Petersen M."/>
            <person name="Berrin J.G."/>
            <person name="Delaux P.M."/>
            <person name="Dal Grande F."/>
            <person name="Keller J."/>
        </authorList>
    </citation>
    <scope>NUCLEOTIDE SEQUENCE [LARGE SCALE GENOMIC DNA]</scope>
    <source>
        <strain evidence="6 7">SAG 2523</strain>
    </source>
</reference>
<keyword evidence="4" id="KW-0342">GTP-binding</keyword>
<feature type="region of interest" description="Disordered" evidence="5">
    <location>
        <begin position="183"/>
        <end position="202"/>
    </location>
</feature>
<dbReference type="Proteomes" id="UP001485043">
    <property type="component" value="Unassembled WGS sequence"/>
</dbReference>
<name>A0AAW1SQ58_9CHLO</name>
<evidence type="ECO:0000256" key="4">
    <source>
        <dbReference type="ARBA" id="ARBA00023134"/>
    </source>
</evidence>
<dbReference type="EMBL" id="JALJOV010001122">
    <property type="protein sequence ID" value="KAK9853909.1"/>
    <property type="molecule type" value="Genomic_DNA"/>
</dbReference>
<feature type="compositionally biased region" description="Basic and acidic residues" evidence="5">
    <location>
        <begin position="190"/>
        <end position="202"/>
    </location>
</feature>
<dbReference type="InterPro" id="IPR043358">
    <property type="entry name" value="GNL1-like"/>
</dbReference>
<comment type="caution">
    <text evidence="6">The sequence shown here is derived from an EMBL/GenBank/DDBJ whole genome shotgun (WGS) entry which is preliminary data.</text>
</comment>
<dbReference type="AlphaFoldDB" id="A0AAW1SQ58"/>
<evidence type="ECO:0000313" key="7">
    <source>
        <dbReference type="Proteomes" id="UP001485043"/>
    </source>
</evidence>
<dbReference type="PANTHER" id="PTHR45709:SF2">
    <property type="entry name" value="LARGE SUBUNIT GTPASE 1 HOMOLOG"/>
    <property type="match status" value="1"/>
</dbReference>
<feature type="region of interest" description="Disordered" evidence="5">
    <location>
        <begin position="1"/>
        <end position="51"/>
    </location>
</feature>
<keyword evidence="3" id="KW-0378">Hydrolase</keyword>
<gene>
    <name evidence="6" type="ORF">WJX84_010460</name>
</gene>
<feature type="region of interest" description="Disordered" evidence="5">
    <location>
        <begin position="80"/>
        <end position="115"/>
    </location>
</feature>
<dbReference type="PANTHER" id="PTHR45709">
    <property type="entry name" value="LARGE SUBUNIT GTPASE 1 HOMOLOG-RELATED"/>
    <property type="match status" value="1"/>
</dbReference>
<keyword evidence="1" id="KW-0963">Cytoplasm</keyword>
<dbReference type="GO" id="GO:0003924">
    <property type="term" value="F:GTPase activity"/>
    <property type="evidence" value="ECO:0007669"/>
    <property type="project" value="InterPro"/>
</dbReference>